<protein>
    <submittedName>
        <fullName evidence="5">TPM domain-containing protein</fullName>
    </submittedName>
</protein>
<feature type="domain" description="TPM" evidence="4">
    <location>
        <begin position="42"/>
        <end position="158"/>
    </location>
</feature>
<name>A0ABP7NKK1_9ACTN</name>
<accession>A0ABP7NKK1</accession>
<keyword evidence="2" id="KW-1133">Transmembrane helix</keyword>
<proteinExistence type="predicted"/>
<comment type="caution">
    <text evidence="5">The sequence shown here is derived from an EMBL/GenBank/DDBJ whole genome shotgun (WGS) entry which is preliminary data.</text>
</comment>
<evidence type="ECO:0000313" key="6">
    <source>
        <dbReference type="Proteomes" id="UP001418444"/>
    </source>
</evidence>
<evidence type="ECO:0000313" key="5">
    <source>
        <dbReference type="EMBL" id="GAA3949212.1"/>
    </source>
</evidence>
<keyword evidence="3" id="KW-0732">Signal</keyword>
<evidence type="ECO:0000256" key="1">
    <source>
        <dbReference type="SAM" id="MobiDB-lite"/>
    </source>
</evidence>
<dbReference type="InterPro" id="IPR007621">
    <property type="entry name" value="TPM_dom"/>
</dbReference>
<feature type="compositionally biased region" description="Gly residues" evidence="1">
    <location>
        <begin position="544"/>
        <end position="559"/>
    </location>
</feature>
<evidence type="ECO:0000256" key="2">
    <source>
        <dbReference type="SAM" id="Phobius"/>
    </source>
</evidence>
<dbReference type="Pfam" id="PF04536">
    <property type="entry name" value="TPM_phosphatase"/>
    <property type="match status" value="1"/>
</dbReference>
<feature type="chain" id="PRO_5046968784" evidence="3">
    <location>
        <begin position="33"/>
        <end position="573"/>
    </location>
</feature>
<keyword evidence="2" id="KW-0812">Transmembrane</keyword>
<evidence type="ECO:0000256" key="3">
    <source>
        <dbReference type="SAM" id="SignalP"/>
    </source>
</evidence>
<gene>
    <name evidence="5" type="ORF">GCM10022231_03360</name>
</gene>
<dbReference type="RefSeq" id="WP_344779930.1">
    <property type="nucleotide sequence ID" value="NZ_BAAAZW010000001.1"/>
</dbReference>
<organism evidence="5 6">
    <name type="scientific">Gordonia caeni</name>
    <dbReference type="NCBI Taxonomy" id="1007097"/>
    <lineage>
        <taxon>Bacteria</taxon>
        <taxon>Bacillati</taxon>
        <taxon>Actinomycetota</taxon>
        <taxon>Actinomycetes</taxon>
        <taxon>Mycobacteriales</taxon>
        <taxon>Gordoniaceae</taxon>
        <taxon>Gordonia</taxon>
    </lineage>
</organism>
<evidence type="ECO:0000259" key="4">
    <source>
        <dbReference type="Pfam" id="PF04536"/>
    </source>
</evidence>
<dbReference type="Gene3D" id="3.10.310.50">
    <property type="match status" value="1"/>
</dbReference>
<dbReference type="Proteomes" id="UP001418444">
    <property type="component" value="Unassembled WGS sequence"/>
</dbReference>
<sequence>MTLARRRLTALPALSLLAAMLVALLVSAPAAADVPTQMPAQVVDAADVLTVDQEDEITAAVERLSADRDVQLWVIYVHDFGGMSPGAWARQTEQLSEMSYRDVLLAVAVDDRTFHLGSAEPIDDYPASALQEIAGDTVAPAVRDSRWTEAAMSTVDDLSGTRSRTWLWVTIAVLVVAALACLLGAYLYRRNRSGQDGDGDDDDTSDLTVAELTAQPLSVLEPWSTEALLHTDNAVSVSGDELALAEREYGETATAPFRDALNTAESAVATSFRLRRRLDEEPGPTAGERRSLLVQIISMCSDADGALDDRVADFDALRDLLSDAGDRLDALAERADALADRQRGAVGDEASLTERFTGPVVDSVAGNGALAGDLLQFAADSVAQGREAVADRAERRQPTVAAIRSAECALDAAGRLLDALADVGQNLVVIAEVPGGPEVATAYVAAAESFIDTRRGAVGCQARACLSEAERLLDEAQSSADAQEATTLSDAATALAEQALALGAQDVAEWRIGQRGDGAAVLTGVLVDAVISPDAQAPLPAELGNGGFSSGGRSPGSFGGSDTSGRIGTGGRY</sequence>
<keyword evidence="2" id="KW-0472">Membrane</keyword>
<feature type="region of interest" description="Disordered" evidence="1">
    <location>
        <begin position="541"/>
        <end position="573"/>
    </location>
</feature>
<dbReference type="EMBL" id="BAAAZW010000001">
    <property type="protein sequence ID" value="GAA3949212.1"/>
    <property type="molecule type" value="Genomic_DNA"/>
</dbReference>
<reference evidence="6" key="1">
    <citation type="journal article" date="2019" name="Int. J. Syst. Evol. Microbiol.">
        <title>The Global Catalogue of Microorganisms (GCM) 10K type strain sequencing project: providing services to taxonomists for standard genome sequencing and annotation.</title>
        <authorList>
            <consortium name="The Broad Institute Genomics Platform"/>
            <consortium name="The Broad Institute Genome Sequencing Center for Infectious Disease"/>
            <person name="Wu L."/>
            <person name="Ma J."/>
        </authorList>
    </citation>
    <scope>NUCLEOTIDE SEQUENCE [LARGE SCALE GENOMIC DNA]</scope>
    <source>
        <strain evidence="6">JCM 16923</strain>
    </source>
</reference>
<keyword evidence="6" id="KW-1185">Reference proteome</keyword>
<feature type="transmembrane region" description="Helical" evidence="2">
    <location>
        <begin position="166"/>
        <end position="188"/>
    </location>
</feature>
<feature type="signal peptide" evidence="3">
    <location>
        <begin position="1"/>
        <end position="32"/>
    </location>
</feature>